<accession>U7V9I9</accession>
<evidence type="ECO:0000256" key="2">
    <source>
        <dbReference type="ARBA" id="ARBA00022448"/>
    </source>
</evidence>
<comment type="caution">
    <text evidence="5">The sequence shown here is derived from an EMBL/GenBank/DDBJ whole genome shotgun (WGS) entry which is preliminary data.</text>
</comment>
<evidence type="ECO:0000313" key="6">
    <source>
        <dbReference type="Proteomes" id="UP000017081"/>
    </source>
</evidence>
<dbReference type="Gene3D" id="3.10.105.10">
    <property type="entry name" value="Dipeptide-binding Protein, Domain 3"/>
    <property type="match status" value="1"/>
</dbReference>
<dbReference type="PROSITE" id="PS51257">
    <property type="entry name" value="PROKAR_LIPOPROTEIN"/>
    <property type="match status" value="1"/>
</dbReference>
<dbReference type="GO" id="GO:0043190">
    <property type="term" value="C:ATP-binding cassette (ABC) transporter complex"/>
    <property type="evidence" value="ECO:0007669"/>
    <property type="project" value="InterPro"/>
</dbReference>
<dbReference type="Gene3D" id="3.90.76.10">
    <property type="entry name" value="Dipeptide-binding Protein, Domain 1"/>
    <property type="match status" value="1"/>
</dbReference>
<dbReference type="GO" id="GO:0015833">
    <property type="term" value="P:peptide transport"/>
    <property type="evidence" value="ECO:0007669"/>
    <property type="project" value="TreeGrafter"/>
</dbReference>
<organism evidence="5 6">
    <name type="scientific">Cetobacterium somerae ATCC BAA-474</name>
    <dbReference type="NCBI Taxonomy" id="1319815"/>
    <lineage>
        <taxon>Bacteria</taxon>
        <taxon>Fusobacteriati</taxon>
        <taxon>Fusobacteriota</taxon>
        <taxon>Fusobacteriia</taxon>
        <taxon>Fusobacteriales</taxon>
        <taxon>Fusobacteriaceae</taxon>
        <taxon>Cetobacterium</taxon>
    </lineage>
</organism>
<dbReference type="HOGENOM" id="CLU_017028_7_4_0"/>
<dbReference type="PANTHER" id="PTHR30290">
    <property type="entry name" value="PERIPLASMIC BINDING COMPONENT OF ABC TRANSPORTER"/>
    <property type="match status" value="1"/>
</dbReference>
<evidence type="ECO:0000313" key="5">
    <source>
        <dbReference type="EMBL" id="ERT68185.1"/>
    </source>
</evidence>
<name>U7V9I9_9FUSO</name>
<proteinExistence type="inferred from homology"/>
<dbReference type="RefSeq" id="WP_023051429.1">
    <property type="nucleotide sequence ID" value="NZ_CP173063.2"/>
</dbReference>
<dbReference type="InterPro" id="IPR030678">
    <property type="entry name" value="Peptide/Ni-bd"/>
</dbReference>
<reference evidence="5 6" key="1">
    <citation type="submission" date="2013-08" db="EMBL/GenBank/DDBJ databases">
        <authorList>
            <person name="Weinstock G."/>
            <person name="Sodergren E."/>
            <person name="Wylie T."/>
            <person name="Fulton L."/>
            <person name="Fulton R."/>
            <person name="Fronick C."/>
            <person name="O'Laughlin M."/>
            <person name="Godfrey J."/>
            <person name="Miner T."/>
            <person name="Herter B."/>
            <person name="Appelbaum E."/>
            <person name="Cordes M."/>
            <person name="Lek S."/>
            <person name="Wollam A."/>
            <person name="Pepin K.H."/>
            <person name="Palsikar V.B."/>
            <person name="Mitreva M."/>
            <person name="Wilson R.K."/>
        </authorList>
    </citation>
    <scope>NUCLEOTIDE SEQUENCE [LARGE SCALE GENOMIC DNA]</scope>
    <source>
        <strain evidence="5 6">ATCC BAA-474</strain>
    </source>
</reference>
<evidence type="ECO:0000256" key="1">
    <source>
        <dbReference type="ARBA" id="ARBA00005695"/>
    </source>
</evidence>
<keyword evidence="6" id="KW-1185">Reference proteome</keyword>
<feature type="domain" description="Solute-binding protein family 5" evidence="4">
    <location>
        <begin position="74"/>
        <end position="420"/>
    </location>
</feature>
<keyword evidence="2" id="KW-0813">Transport</keyword>
<dbReference type="AlphaFoldDB" id="U7V9I9"/>
<dbReference type="GO" id="GO:1904680">
    <property type="term" value="F:peptide transmembrane transporter activity"/>
    <property type="evidence" value="ECO:0007669"/>
    <property type="project" value="TreeGrafter"/>
</dbReference>
<sequence length="503" mass="56331">MKKSLFGIFTSFLLLISCGEKNSTTFKEDKKVLNVAQSADAKSLDPHATNDSPSAGVMIQIYDSLVNVDENLNIIPNLAESWKEISPTKYQFNLKKGVLFHNGEELKASDVVFTFNRMLSSPRVSHIVGPMKTIKEISDYIVEIELSNPFAPMLYHLAHPASLILNEKAVIQNSDLYGQNPIGTGPFQLSNWIPGDKIILSKNNNYFKNPAKVDEINIKVVNEATNRVIGLETGELDMSINIAPIDINQVKSNKDLILLEDTGFGMNYLGFNTLKAPFNNKNIRKAIAYAINSEDIIEAVVLNSGTKANSPVPKGVFGYDQSIEPIEWNPNLSKEIIKNENLENKIKTKIWTNDDATRLQIAQIVQSQLKDVGIESSIESLEWGAFLEGTAREEHEIIILGWGNVTGDADYSLYPVFNTATDPSAGRRTIYSNTMVDQLLNNARETTNREIRLNAYSKVQEIIKEDVPLIPLYYPKYNVGINKKVKNFKISPMGHHSFYEIEL</sequence>
<dbReference type="InterPro" id="IPR039424">
    <property type="entry name" value="SBP_5"/>
</dbReference>
<dbReference type="PIRSF" id="PIRSF002741">
    <property type="entry name" value="MppA"/>
    <property type="match status" value="1"/>
</dbReference>
<dbReference type="eggNOG" id="COG0747">
    <property type="taxonomic scope" value="Bacteria"/>
</dbReference>
<dbReference type="Proteomes" id="UP000017081">
    <property type="component" value="Unassembled WGS sequence"/>
</dbReference>
<dbReference type="PATRIC" id="fig|1319815.3.peg.1829"/>
<protein>
    <recommendedName>
        <fullName evidence="4">Solute-binding protein family 5 domain-containing protein</fullName>
    </recommendedName>
</protein>
<evidence type="ECO:0000259" key="4">
    <source>
        <dbReference type="Pfam" id="PF00496"/>
    </source>
</evidence>
<dbReference type="Pfam" id="PF00496">
    <property type="entry name" value="SBP_bac_5"/>
    <property type="match status" value="1"/>
</dbReference>
<dbReference type="STRING" id="1319815.HMPREF0202_01895"/>
<keyword evidence="3" id="KW-0732">Signal</keyword>
<dbReference type="Gene3D" id="3.40.190.10">
    <property type="entry name" value="Periplasmic binding protein-like II"/>
    <property type="match status" value="1"/>
</dbReference>
<dbReference type="EMBL" id="AXZF01000075">
    <property type="protein sequence ID" value="ERT68185.1"/>
    <property type="molecule type" value="Genomic_DNA"/>
</dbReference>
<dbReference type="SUPFAM" id="SSF53850">
    <property type="entry name" value="Periplasmic binding protein-like II"/>
    <property type="match status" value="1"/>
</dbReference>
<dbReference type="PANTHER" id="PTHR30290:SF9">
    <property type="entry name" value="OLIGOPEPTIDE-BINDING PROTEIN APPA"/>
    <property type="match status" value="1"/>
</dbReference>
<dbReference type="GO" id="GO:0042597">
    <property type="term" value="C:periplasmic space"/>
    <property type="evidence" value="ECO:0007669"/>
    <property type="project" value="UniProtKB-ARBA"/>
</dbReference>
<gene>
    <name evidence="5" type="ORF">HMPREF0202_01895</name>
</gene>
<dbReference type="InterPro" id="IPR000914">
    <property type="entry name" value="SBP_5_dom"/>
</dbReference>
<evidence type="ECO:0000256" key="3">
    <source>
        <dbReference type="ARBA" id="ARBA00022729"/>
    </source>
</evidence>
<comment type="similarity">
    <text evidence="1">Belongs to the bacterial solute-binding protein 5 family.</text>
</comment>